<sequence>MGKNFYYLWVSQILSQVTVNMMNFLLLAKLFNATGSSIATSLLWVSYALPAIFFGPIGAGVVDLVSRRKTLVITNLLQAVVIFLYIFGHNYSVFLLFAVVLSYSFLNQFYVPAENASLPSVISKEKLPKANSLFFLTSQLALVIGFGFAGIIEKLVGFEGSLIIASSMLFIAFLSVYLLPNVTPRKKLPTDWEALMKVFFDHLIEGYKFIKTKKTVLYPLILLFFIQVGLSIITANLPSIAKEILHISTSYVGLLVVVPAGIGATIGSISVSKLLKVGWRKKQIIDLSLAILGLSVMGLVFGKLISTPILVLLVGMGFIGVNIPTLTFLQENTPQWLRGRVFGNLWFLITIATIFPIIFSGVVSEFFGVKTLLTIMSLGVILILMYSIRNGQKLIEENFN</sequence>
<evidence type="ECO:0000256" key="2">
    <source>
        <dbReference type="ARBA" id="ARBA00022448"/>
    </source>
</evidence>
<name>A0A0F9ZL92_9BACT</name>
<feature type="transmembrane region" description="Helical" evidence="7">
    <location>
        <begin position="7"/>
        <end position="26"/>
    </location>
</feature>
<dbReference type="SUPFAM" id="SSF103473">
    <property type="entry name" value="MFS general substrate transporter"/>
    <property type="match status" value="1"/>
</dbReference>
<comment type="caution">
    <text evidence="9">The sequence shown here is derived from an EMBL/GenBank/DDBJ whole genome shotgun (WGS) entry which is preliminary data.</text>
</comment>
<evidence type="ECO:0000259" key="8">
    <source>
        <dbReference type="PROSITE" id="PS50850"/>
    </source>
</evidence>
<dbReference type="PROSITE" id="PS50850">
    <property type="entry name" value="MFS"/>
    <property type="match status" value="1"/>
</dbReference>
<keyword evidence="3" id="KW-1003">Cell membrane</keyword>
<dbReference type="PANTHER" id="PTHR43266:SF2">
    <property type="entry name" value="MAJOR FACILITATOR SUPERFAMILY (MFS) PROFILE DOMAIN-CONTAINING PROTEIN"/>
    <property type="match status" value="1"/>
</dbReference>
<gene>
    <name evidence="9" type="ORF">UR35_C0004G0045</name>
</gene>
<keyword evidence="2" id="KW-0813">Transport</keyword>
<dbReference type="Proteomes" id="UP000034778">
    <property type="component" value="Unassembled WGS sequence"/>
</dbReference>
<keyword evidence="4 7" id="KW-0812">Transmembrane</keyword>
<dbReference type="InterPro" id="IPR036259">
    <property type="entry name" value="MFS_trans_sf"/>
</dbReference>
<comment type="subcellular location">
    <subcellularLocation>
        <location evidence="1">Cell membrane</location>
        <topology evidence="1">Multi-pass membrane protein</topology>
    </subcellularLocation>
</comment>
<evidence type="ECO:0000256" key="4">
    <source>
        <dbReference type="ARBA" id="ARBA00022692"/>
    </source>
</evidence>
<organism evidence="9 10">
    <name type="scientific">Candidatus Woesebacteria bacterium GW2011_GWB1_33_22</name>
    <dbReference type="NCBI Taxonomy" id="1618566"/>
    <lineage>
        <taxon>Bacteria</taxon>
        <taxon>Candidatus Woeseibacteriota</taxon>
    </lineage>
</organism>
<evidence type="ECO:0000313" key="10">
    <source>
        <dbReference type="Proteomes" id="UP000034778"/>
    </source>
</evidence>
<feature type="transmembrane region" description="Helical" evidence="7">
    <location>
        <begin position="249"/>
        <end position="272"/>
    </location>
</feature>
<protein>
    <recommendedName>
        <fullName evidence="8">Major facilitator superfamily (MFS) profile domain-containing protein</fullName>
    </recommendedName>
</protein>
<feature type="transmembrane region" description="Helical" evidence="7">
    <location>
        <begin position="93"/>
        <end position="111"/>
    </location>
</feature>
<dbReference type="InterPro" id="IPR011701">
    <property type="entry name" value="MFS"/>
</dbReference>
<feature type="transmembrane region" description="Helical" evidence="7">
    <location>
        <begin position="38"/>
        <end position="58"/>
    </location>
</feature>
<feature type="transmembrane region" description="Helical" evidence="7">
    <location>
        <begin position="284"/>
        <end position="302"/>
    </location>
</feature>
<evidence type="ECO:0000256" key="5">
    <source>
        <dbReference type="ARBA" id="ARBA00022989"/>
    </source>
</evidence>
<dbReference type="PANTHER" id="PTHR43266">
    <property type="entry name" value="MACROLIDE-EFFLUX PROTEIN"/>
    <property type="match status" value="1"/>
</dbReference>
<feature type="transmembrane region" description="Helical" evidence="7">
    <location>
        <begin position="158"/>
        <end position="179"/>
    </location>
</feature>
<feature type="transmembrane region" description="Helical" evidence="7">
    <location>
        <begin position="216"/>
        <end position="237"/>
    </location>
</feature>
<proteinExistence type="predicted"/>
<accession>A0A0F9ZL92</accession>
<feature type="transmembrane region" description="Helical" evidence="7">
    <location>
        <begin position="70"/>
        <end position="87"/>
    </location>
</feature>
<reference evidence="9 10" key="1">
    <citation type="journal article" date="2015" name="Nature">
        <title>rRNA introns, odd ribosomes, and small enigmatic genomes across a large radiation of phyla.</title>
        <authorList>
            <person name="Brown C.T."/>
            <person name="Hug L.A."/>
            <person name="Thomas B.C."/>
            <person name="Sharon I."/>
            <person name="Castelle C.J."/>
            <person name="Singh A."/>
            <person name="Wilkins M.J."/>
            <person name="Williams K.H."/>
            <person name="Banfield J.F."/>
        </authorList>
    </citation>
    <scope>NUCLEOTIDE SEQUENCE [LARGE SCALE GENOMIC DNA]</scope>
</reference>
<feature type="domain" description="Major facilitator superfamily (MFS) profile" evidence="8">
    <location>
        <begin position="215"/>
        <end position="400"/>
    </location>
</feature>
<dbReference type="Gene3D" id="1.20.1250.20">
    <property type="entry name" value="MFS general substrate transporter like domains"/>
    <property type="match status" value="1"/>
</dbReference>
<dbReference type="STRING" id="1618566.UR35_C0004G0045"/>
<evidence type="ECO:0000256" key="3">
    <source>
        <dbReference type="ARBA" id="ARBA00022475"/>
    </source>
</evidence>
<dbReference type="GO" id="GO:0022857">
    <property type="term" value="F:transmembrane transporter activity"/>
    <property type="evidence" value="ECO:0007669"/>
    <property type="project" value="InterPro"/>
</dbReference>
<dbReference type="InterPro" id="IPR020846">
    <property type="entry name" value="MFS_dom"/>
</dbReference>
<keyword evidence="6 7" id="KW-0472">Membrane</keyword>
<feature type="transmembrane region" description="Helical" evidence="7">
    <location>
        <begin position="369"/>
        <end position="388"/>
    </location>
</feature>
<evidence type="ECO:0000313" key="9">
    <source>
        <dbReference type="EMBL" id="KKP45013.1"/>
    </source>
</evidence>
<dbReference type="AlphaFoldDB" id="A0A0F9ZL92"/>
<dbReference type="CDD" id="cd06173">
    <property type="entry name" value="MFS_MefA_like"/>
    <property type="match status" value="1"/>
</dbReference>
<keyword evidence="5 7" id="KW-1133">Transmembrane helix</keyword>
<dbReference type="GO" id="GO:0005886">
    <property type="term" value="C:plasma membrane"/>
    <property type="evidence" value="ECO:0007669"/>
    <property type="project" value="UniProtKB-SubCell"/>
</dbReference>
<feature type="transmembrane region" description="Helical" evidence="7">
    <location>
        <begin position="341"/>
        <end position="363"/>
    </location>
</feature>
<dbReference type="EMBL" id="LBOW01000004">
    <property type="protein sequence ID" value="KKP45013.1"/>
    <property type="molecule type" value="Genomic_DNA"/>
</dbReference>
<dbReference type="Pfam" id="PF07690">
    <property type="entry name" value="MFS_1"/>
    <property type="match status" value="1"/>
</dbReference>
<evidence type="ECO:0000256" key="1">
    <source>
        <dbReference type="ARBA" id="ARBA00004651"/>
    </source>
</evidence>
<evidence type="ECO:0000256" key="7">
    <source>
        <dbReference type="SAM" id="Phobius"/>
    </source>
</evidence>
<feature type="transmembrane region" description="Helical" evidence="7">
    <location>
        <begin position="132"/>
        <end position="152"/>
    </location>
</feature>
<evidence type="ECO:0000256" key="6">
    <source>
        <dbReference type="ARBA" id="ARBA00023136"/>
    </source>
</evidence>
<feature type="transmembrane region" description="Helical" evidence="7">
    <location>
        <begin position="308"/>
        <end position="329"/>
    </location>
</feature>